<keyword evidence="1" id="KW-0862">Zinc</keyword>
<protein>
    <recommendedName>
        <fullName evidence="3">CCHC-type domain-containing protein</fullName>
    </recommendedName>
</protein>
<evidence type="ECO:0000259" key="3">
    <source>
        <dbReference type="PROSITE" id="PS50158"/>
    </source>
</evidence>
<dbReference type="GO" id="GO:0004190">
    <property type="term" value="F:aspartic-type endopeptidase activity"/>
    <property type="evidence" value="ECO:0007669"/>
    <property type="project" value="InterPro"/>
</dbReference>
<reference evidence="4" key="2">
    <citation type="submission" date="2020-03" db="EMBL/GenBank/DDBJ databases">
        <title>Walnut 2.0.</title>
        <authorList>
            <person name="Marrano A."/>
            <person name="Britton M."/>
            <person name="Zimin A.V."/>
            <person name="Zaini P.A."/>
            <person name="Workman R."/>
            <person name="Puiu D."/>
            <person name="Bianco L."/>
            <person name="Allen B.J."/>
            <person name="Troggio M."/>
            <person name="Leslie C.A."/>
            <person name="Timp W."/>
            <person name="Dendekar A."/>
            <person name="Salzberg S.L."/>
            <person name="Neale D.B."/>
        </authorList>
    </citation>
    <scope>NUCLEOTIDE SEQUENCE</scope>
    <source>
        <tissue evidence="4">Leaves</tissue>
    </source>
</reference>
<proteinExistence type="predicted"/>
<dbReference type="SMART" id="SM00343">
    <property type="entry name" value="ZnF_C2HC"/>
    <property type="match status" value="1"/>
</dbReference>
<evidence type="ECO:0000256" key="1">
    <source>
        <dbReference type="PROSITE-ProRule" id="PRU00047"/>
    </source>
</evidence>
<feature type="region of interest" description="Disordered" evidence="2">
    <location>
        <begin position="234"/>
        <end position="268"/>
    </location>
</feature>
<dbReference type="InterPro" id="IPR036875">
    <property type="entry name" value="Znf_CCHC_sf"/>
</dbReference>
<dbReference type="SUPFAM" id="SSF57756">
    <property type="entry name" value="Retrovirus zinc finger-like domains"/>
    <property type="match status" value="1"/>
</dbReference>
<dbReference type="GO" id="GO:0006508">
    <property type="term" value="P:proteolysis"/>
    <property type="evidence" value="ECO:0007669"/>
    <property type="project" value="InterPro"/>
</dbReference>
<dbReference type="InterPro" id="IPR043502">
    <property type="entry name" value="DNA/RNA_pol_sf"/>
</dbReference>
<dbReference type="SUPFAM" id="SSF50630">
    <property type="entry name" value="Acid proteases"/>
    <property type="match status" value="1"/>
</dbReference>
<organism evidence="4 5">
    <name type="scientific">Juglans regia</name>
    <name type="common">English walnut</name>
    <dbReference type="NCBI Taxonomy" id="51240"/>
    <lineage>
        <taxon>Eukaryota</taxon>
        <taxon>Viridiplantae</taxon>
        <taxon>Streptophyta</taxon>
        <taxon>Embryophyta</taxon>
        <taxon>Tracheophyta</taxon>
        <taxon>Spermatophyta</taxon>
        <taxon>Magnoliopsida</taxon>
        <taxon>eudicotyledons</taxon>
        <taxon>Gunneridae</taxon>
        <taxon>Pentapetalae</taxon>
        <taxon>rosids</taxon>
        <taxon>fabids</taxon>
        <taxon>Fagales</taxon>
        <taxon>Juglandaceae</taxon>
        <taxon>Juglans</taxon>
    </lineage>
</organism>
<accession>A0A833XEP5</accession>
<feature type="compositionally biased region" description="Polar residues" evidence="2">
    <location>
        <begin position="12"/>
        <end position="21"/>
    </location>
</feature>
<dbReference type="InterPro" id="IPR001878">
    <property type="entry name" value="Znf_CCHC"/>
</dbReference>
<dbReference type="InterPro" id="IPR001969">
    <property type="entry name" value="Aspartic_peptidase_AS"/>
</dbReference>
<dbReference type="InterPro" id="IPR021109">
    <property type="entry name" value="Peptidase_aspartic_dom_sf"/>
</dbReference>
<name>A0A833XEP5_JUGRE</name>
<dbReference type="Pfam" id="PF03732">
    <property type="entry name" value="Retrotrans_gag"/>
    <property type="match status" value="1"/>
</dbReference>
<dbReference type="Gene3D" id="4.10.60.10">
    <property type="entry name" value="Zinc finger, CCHC-type"/>
    <property type="match status" value="1"/>
</dbReference>
<evidence type="ECO:0000313" key="5">
    <source>
        <dbReference type="Proteomes" id="UP000619265"/>
    </source>
</evidence>
<feature type="non-terminal residue" evidence="4">
    <location>
        <position position="599"/>
    </location>
</feature>
<dbReference type="AlphaFoldDB" id="A0A833XEP5"/>
<dbReference type="PANTHER" id="PTHR15503:SF45">
    <property type="entry name" value="RNA-DIRECTED DNA POLYMERASE HOMOLOG"/>
    <property type="match status" value="1"/>
</dbReference>
<comment type="caution">
    <text evidence="4">The sequence shown here is derived from an EMBL/GenBank/DDBJ whole genome shotgun (WGS) entry which is preliminary data.</text>
</comment>
<dbReference type="Gene3D" id="2.40.70.10">
    <property type="entry name" value="Acid Proteases"/>
    <property type="match status" value="1"/>
</dbReference>
<evidence type="ECO:0000256" key="2">
    <source>
        <dbReference type="SAM" id="MobiDB-lite"/>
    </source>
</evidence>
<dbReference type="Pfam" id="PF00098">
    <property type="entry name" value="zf-CCHC"/>
    <property type="match status" value="1"/>
</dbReference>
<feature type="region of interest" description="Disordered" evidence="2">
    <location>
        <begin position="1"/>
        <end position="24"/>
    </location>
</feature>
<reference evidence="4" key="1">
    <citation type="submission" date="2015-10" db="EMBL/GenBank/DDBJ databases">
        <authorList>
            <person name="Martinez-Garcia P.J."/>
            <person name="Crepeau M.W."/>
            <person name="Puiu D."/>
            <person name="Gonzalez-Ibeas D."/>
            <person name="Whalen J."/>
            <person name="Stevens K."/>
            <person name="Paul R."/>
            <person name="Butterfield T."/>
            <person name="Britton M."/>
            <person name="Reagan R."/>
            <person name="Chakraborty S."/>
            <person name="Walawage S.L."/>
            <person name="Vasquez-Gross H.A."/>
            <person name="Cardeno C."/>
            <person name="Famula R."/>
            <person name="Pratt K."/>
            <person name="Kuruganti S."/>
            <person name="Aradhya M.K."/>
            <person name="Leslie C.A."/>
            <person name="Dandekar A.M."/>
            <person name="Salzberg S.L."/>
            <person name="Wegrzyn J.L."/>
            <person name="Langley C.H."/>
            <person name="Neale D.B."/>
        </authorList>
    </citation>
    <scope>NUCLEOTIDE SEQUENCE</scope>
    <source>
        <tissue evidence="4">Leaves</tissue>
    </source>
</reference>
<dbReference type="Pfam" id="PF08284">
    <property type="entry name" value="RVP_2"/>
    <property type="match status" value="1"/>
</dbReference>
<dbReference type="PANTHER" id="PTHR15503">
    <property type="entry name" value="LDOC1 RELATED"/>
    <property type="match status" value="1"/>
</dbReference>
<dbReference type="SUPFAM" id="SSF56672">
    <property type="entry name" value="DNA/RNA polymerases"/>
    <property type="match status" value="1"/>
</dbReference>
<dbReference type="Gramene" id="Jr07_15500_p1">
    <property type="protein sequence ID" value="cds.Jr07_15500_p1"/>
    <property type="gene ID" value="Jr07_15500"/>
</dbReference>
<keyword evidence="1" id="KW-0863">Zinc-finger</keyword>
<dbReference type="CDD" id="cd00303">
    <property type="entry name" value="retropepsin_like"/>
    <property type="match status" value="1"/>
</dbReference>
<evidence type="ECO:0000313" key="4">
    <source>
        <dbReference type="EMBL" id="KAF5465158.1"/>
    </source>
</evidence>
<keyword evidence="1" id="KW-0479">Metal-binding</keyword>
<dbReference type="Proteomes" id="UP000619265">
    <property type="component" value="Unassembled WGS sequence"/>
</dbReference>
<dbReference type="Gene3D" id="3.10.10.10">
    <property type="entry name" value="HIV Type 1 Reverse Transcriptase, subunit A, domain 1"/>
    <property type="match status" value="1"/>
</dbReference>
<sequence>MAPGTRNHPTREGSSGSNQNDNPDHLVAAATQFFQSMVSGQFMAPRAPQAGCTLEQFSRQHPPTFDGRLNSMDAESWIDRIEQIFEVLYCTDDQKVKYATYHLTDMANKWWKSTRALVQLELGEAVPITWEHFKKIFLDHFFPQTLQESRARQFMDLTQGSMTVAQYATTFMELSRFAIYLIPDEEKKAEKFERGLDRRIRERVRTLRIRSFTELVTRATIAEEDLQENIEYNNQRKRQQQQQPQAVSHKDKRPHIMNRQGQPPAGQTYPTCATCGKRHLGRCMFGQNVCFKCGKPNHLARDCPVKKPGEPGRNGGQKTHATARVYALTPIDAEASNDVVTGTLSLFSRHASILLDSGATHSFISNDYAHLAEKIPEPLEPSMSVATPSGDHIICDSVLIGCPIEIQGRILPVDLIVFDMSGFDVILGMDWLSQNHACVDCFKKRVVFKCTDGEEFSFQSVRETSPPRVISALQATRLLRQGCMGFLASLILPPEDGLKIEDIKVVRDFKDVFPEDLPGVPQDREVEFVIDLTPGTAPISKAPYRMAPVELRELKDQLQELLEKGFIRPSVSPWGAPVLFVKKKDGSMRLCIDYRELNK</sequence>
<dbReference type="EMBL" id="LIHL02000007">
    <property type="protein sequence ID" value="KAF5465158.1"/>
    <property type="molecule type" value="Genomic_DNA"/>
</dbReference>
<dbReference type="InterPro" id="IPR032567">
    <property type="entry name" value="RTL1-rel"/>
</dbReference>
<feature type="domain" description="CCHC-type" evidence="3">
    <location>
        <begin position="290"/>
        <end position="304"/>
    </location>
</feature>
<dbReference type="PROSITE" id="PS00141">
    <property type="entry name" value="ASP_PROTEASE"/>
    <property type="match status" value="1"/>
</dbReference>
<dbReference type="InterPro" id="IPR005162">
    <property type="entry name" value="Retrotrans_gag_dom"/>
</dbReference>
<dbReference type="GO" id="GO:0003676">
    <property type="term" value="F:nucleic acid binding"/>
    <property type="evidence" value="ECO:0007669"/>
    <property type="project" value="InterPro"/>
</dbReference>
<dbReference type="GO" id="GO:0008270">
    <property type="term" value="F:zinc ion binding"/>
    <property type="evidence" value="ECO:0007669"/>
    <property type="project" value="UniProtKB-KW"/>
</dbReference>
<gene>
    <name evidence="4" type="ORF">F2P56_015187</name>
</gene>
<dbReference type="PROSITE" id="PS50158">
    <property type="entry name" value="ZF_CCHC"/>
    <property type="match status" value="1"/>
</dbReference>